<feature type="transmembrane region" description="Helical" evidence="1">
    <location>
        <begin position="107"/>
        <end position="131"/>
    </location>
</feature>
<proteinExistence type="predicted"/>
<feature type="transmembrane region" description="Helical" evidence="1">
    <location>
        <begin position="39"/>
        <end position="61"/>
    </location>
</feature>
<comment type="caution">
    <text evidence="2">The sequence shown here is derived from an EMBL/GenBank/DDBJ whole genome shotgun (WGS) entry which is preliminary data.</text>
</comment>
<evidence type="ECO:0000256" key="1">
    <source>
        <dbReference type="SAM" id="Phobius"/>
    </source>
</evidence>
<dbReference type="InterPro" id="IPR004676">
    <property type="entry name" value="Cd-R_transporter"/>
</dbReference>
<dbReference type="Pfam" id="PF03596">
    <property type="entry name" value="Cad"/>
    <property type="match status" value="1"/>
</dbReference>
<sequence>MSHLIISGIVAYTSANVDYLIILMLIFGHTKQWRERFSVYLGDLLGSTLVVLVALALAFVLHFIPSPWMLGLLGLVPIWMGVRLTFGGSNDDDKTTVNQTLNAKRRLFWNVVLITIATSADNLSIFVPLFVTLRANGILIVLATFLVMLTVFCFVGYGMVKLPTIALLLENYGNWITAVVYIGLGLYVMWDNGTFRFLMHLL</sequence>
<evidence type="ECO:0000313" key="2">
    <source>
        <dbReference type="EMBL" id="GAX01283.1"/>
    </source>
</evidence>
<feature type="transmembrane region" description="Helical" evidence="1">
    <location>
        <begin position="137"/>
        <end position="160"/>
    </location>
</feature>
<dbReference type="NCBIfam" id="TIGR00779">
    <property type="entry name" value="cad"/>
    <property type="match status" value="1"/>
</dbReference>
<keyword evidence="1" id="KW-0812">Transmembrane</keyword>
<dbReference type="STRING" id="1302250.GCA_001313225_00898"/>
<evidence type="ECO:0000313" key="3">
    <source>
        <dbReference type="Proteomes" id="UP000198402"/>
    </source>
</evidence>
<dbReference type="Proteomes" id="UP000198402">
    <property type="component" value="Unassembled WGS sequence"/>
</dbReference>
<dbReference type="EMBL" id="BCMG01000006">
    <property type="protein sequence ID" value="GAX01283.1"/>
    <property type="molecule type" value="Genomic_DNA"/>
</dbReference>
<reference evidence="2 3" key="1">
    <citation type="submission" date="2015-11" db="EMBL/GenBank/DDBJ databases">
        <title>Draft genome sequences of new species of the genus Lactobacillus isolated from orchardgrass silage.</title>
        <authorList>
            <person name="Tohno M."/>
            <person name="Tanizawa Y."/>
            <person name="Arita M."/>
        </authorList>
    </citation>
    <scope>NUCLEOTIDE SEQUENCE [LARGE SCALE GENOMIC DNA]</scope>
    <source>
        <strain evidence="2 3">IWT126</strain>
    </source>
</reference>
<protein>
    <submittedName>
        <fullName evidence="2">Cadmium transporter</fullName>
    </submittedName>
</protein>
<feature type="transmembrane region" description="Helical" evidence="1">
    <location>
        <begin position="67"/>
        <end position="86"/>
    </location>
</feature>
<feature type="transmembrane region" description="Helical" evidence="1">
    <location>
        <begin position="6"/>
        <end position="27"/>
    </location>
</feature>
<feature type="transmembrane region" description="Helical" evidence="1">
    <location>
        <begin position="172"/>
        <end position="190"/>
    </location>
</feature>
<dbReference type="OrthoDB" id="7995400at2"/>
<organism evidence="2 3">
    <name type="scientific">Secundilactobacillus silagei JCM 19001</name>
    <dbReference type="NCBI Taxonomy" id="1302250"/>
    <lineage>
        <taxon>Bacteria</taxon>
        <taxon>Bacillati</taxon>
        <taxon>Bacillota</taxon>
        <taxon>Bacilli</taxon>
        <taxon>Lactobacillales</taxon>
        <taxon>Lactobacillaceae</taxon>
        <taxon>Secundilactobacillus</taxon>
    </lineage>
</organism>
<dbReference type="AlphaFoldDB" id="A0A1Z5IHQ3"/>
<keyword evidence="1" id="KW-0472">Membrane</keyword>
<keyword evidence="1" id="KW-1133">Transmembrane helix</keyword>
<name>A0A1Z5IHQ3_9LACO</name>
<gene>
    <name evidence="2" type="primary">cadD_1</name>
    <name evidence="2" type="ORF">IWT126_01309</name>
</gene>
<keyword evidence="3" id="KW-1185">Reference proteome</keyword>
<accession>A0A1Z5IHQ3</accession>
<dbReference type="RefSeq" id="WP_054654208.1">
    <property type="nucleotide sequence ID" value="NZ_BBFL01000003.1"/>
</dbReference>